<reference evidence="2 3" key="1">
    <citation type="submission" date="2019-06" db="EMBL/GenBank/DDBJ databases">
        <title>Complete genome sequence of Streptococcus salivarius LAB813.</title>
        <authorList>
            <person name="Levesque C.M."/>
            <person name="Gong S.-G."/>
            <person name="Dufour D."/>
            <person name="Barbour A."/>
        </authorList>
    </citation>
    <scope>NUCLEOTIDE SEQUENCE [LARGE SCALE GENOMIC DNA]</scope>
    <source>
        <strain evidence="2 3">LAB813</strain>
    </source>
</reference>
<organism evidence="2 3">
    <name type="scientific">Streptococcus salivarius</name>
    <dbReference type="NCBI Taxonomy" id="1304"/>
    <lineage>
        <taxon>Bacteria</taxon>
        <taxon>Bacillati</taxon>
        <taxon>Bacillota</taxon>
        <taxon>Bacilli</taxon>
        <taxon>Lactobacillales</taxon>
        <taxon>Streptococcaceae</taxon>
        <taxon>Streptococcus</taxon>
    </lineage>
</organism>
<dbReference type="InterPro" id="IPR017853">
    <property type="entry name" value="GH"/>
</dbReference>
<dbReference type="Proteomes" id="UP000322622">
    <property type="component" value="Chromosome"/>
</dbReference>
<sequence>MRKRIKPIVVYVVLALLGLALVIANIHNTSKQQAHLQNVKSAIPSATTPKTTTSSTSSSSDEELKLNPIIDLSGWQLPQDIDYDVLSNHISGAIIRVFGGSQISKDSNAASSNGVDKSFKKHIKELQKRDVPVAVYSYAQGASVKEMKEEARIFYKNASPYKPTYYWIDVEEETMPNMEEGVQAFLAELKRLGADKVGLYIGAYFMLEQEVSTRNFDAVWIPAYGTDSGYYETLPNTDIDYDLHQYTSQGSLPGFDNILDLSQINPEKNKRKTFEKLFGKIKQKPTKNKKTTSTSSSSSQ</sequence>
<evidence type="ECO:0000313" key="3">
    <source>
        <dbReference type="Proteomes" id="UP000322622"/>
    </source>
</evidence>
<name>A0AB37CMB2_STRSL</name>
<comment type="similarity">
    <text evidence="1">Belongs to the glycosyl hydrolase 25 family.</text>
</comment>
<dbReference type="GO" id="GO:0016998">
    <property type="term" value="P:cell wall macromolecule catabolic process"/>
    <property type="evidence" value="ECO:0007669"/>
    <property type="project" value="InterPro"/>
</dbReference>
<dbReference type="Pfam" id="PF01183">
    <property type="entry name" value="Glyco_hydro_25"/>
    <property type="match status" value="1"/>
</dbReference>
<dbReference type="GO" id="GO:0003796">
    <property type="term" value="F:lysozyme activity"/>
    <property type="evidence" value="ECO:0007669"/>
    <property type="project" value="InterPro"/>
</dbReference>
<dbReference type="PANTHER" id="PTHR34135:SF1">
    <property type="entry name" value="GLYCOSYL HYDROLASE FAMILY 25"/>
    <property type="match status" value="1"/>
</dbReference>
<dbReference type="EMBL" id="CP040804">
    <property type="protein sequence ID" value="QEM32429.1"/>
    <property type="molecule type" value="Genomic_DNA"/>
</dbReference>
<protein>
    <submittedName>
        <fullName evidence="2">N-acetylmuramoyl-L-alanine amidase</fullName>
    </submittedName>
</protein>
<dbReference type="PANTHER" id="PTHR34135">
    <property type="entry name" value="LYSOZYME"/>
    <property type="match status" value="1"/>
</dbReference>
<dbReference type="Gene3D" id="3.20.20.80">
    <property type="entry name" value="Glycosidases"/>
    <property type="match status" value="1"/>
</dbReference>
<dbReference type="PROSITE" id="PS51904">
    <property type="entry name" value="GLYCOSYL_HYDROL_F25_2"/>
    <property type="match status" value="1"/>
</dbReference>
<dbReference type="CDD" id="cd06523">
    <property type="entry name" value="GH25_PlyB-like"/>
    <property type="match status" value="1"/>
</dbReference>
<accession>A0AB37CMB2</accession>
<dbReference type="GO" id="GO:0016052">
    <property type="term" value="P:carbohydrate catabolic process"/>
    <property type="evidence" value="ECO:0007669"/>
    <property type="project" value="TreeGrafter"/>
</dbReference>
<dbReference type="SUPFAM" id="SSF51445">
    <property type="entry name" value="(Trans)glycosidases"/>
    <property type="match status" value="1"/>
</dbReference>
<evidence type="ECO:0000256" key="1">
    <source>
        <dbReference type="ARBA" id="ARBA00010646"/>
    </source>
</evidence>
<dbReference type="GO" id="GO:0009253">
    <property type="term" value="P:peptidoglycan catabolic process"/>
    <property type="evidence" value="ECO:0007669"/>
    <property type="project" value="InterPro"/>
</dbReference>
<dbReference type="AlphaFoldDB" id="A0AB37CMB2"/>
<dbReference type="InterPro" id="IPR002053">
    <property type="entry name" value="Glyco_hydro_25"/>
</dbReference>
<proteinExistence type="inferred from homology"/>
<evidence type="ECO:0000313" key="2">
    <source>
        <dbReference type="EMBL" id="QEM32429.1"/>
    </source>
</evidence>
<gene>
    <name evidence="2" type="ORF">FHI56_05815</name>
</gene>
<dbReference type="RefSeq" id="WP_045768904.1">
    <property type="nucleotide sequence ID" value="NZ_CP040804.1"/>
</dbReference>